<dbReference type="EMBL" id="CP067420">
    <property type="protein sequence ID" value="QQP89525.1"/>
    <property type="molecule type" value="Genomic_DNA"/>
</dbReference>
<evidence type="ECO:0000313" key="2">
    <source>
        <dbReference type="Proteomes" id="UP000595197"/>
    </source>
</evidence>
<dbReference type="RefSeq" id="WP_201075838.1">
    <property type="nucleotide sequence ID" value="NZ_CP067420.1"/>
</dbReference>
<name>A0ABX7B6Z8_9PROT</name>
<dbReference type="InterPro" id="IPR007410">
    <property type="entry name" value="LpqE-like"/>
</dbReference>
<keyword evidence="2" id="KW-1185">Reference proteome</keyword>
<dbReference type="Gene3D" id="2.60.40.1890">
    <property type="entry name" value="PCu(A)C copper chaperone"/>
    <property type="match status" value="1"/>
</dbReference>
<reference evidence="1" key="1">
    <citation type="submission" date="2021-02" db="EMBL/GenBank/DDBJ databases">
        <title>Skermanella TT6 skin isolate.</title>
        <authorList>
            <person name="Lee K."/>
            <person name="Ganzorig M."/>
        </authorList>
    </citation>
    <scope>NUCLEOTIDE SEQUENCE</scope>
    <source>
        <strain evidence="1">TT6</strain>
    </source>
</reference>
<gene>
    <name evidence="1" type="ORF">IGS68_26745</name>
</gene>
<protein>
    <submittedName>
        <fullName evidence="1">Copper chaperone PCu(A)C</fullName>
    </submittedName>
</protein>
<dbReference type="Pfam" id="PF04314">
    <property type="entry name" value="PCuAC"/>
    <property type="match status" value="1"/>
</dbReference>
<dbReference type="SUPFAM" id="SSF110087">
    <property type="entry name" value="DR1885-like metal-binding protein"/>
    <property type="match status" value="1"/>
</dbReference>
<dbReference type="InterPro" id="IPR036182">
    <property type="entry name" value="PCuAC_sf"/>
</dbReference>
<dbReference type="Proteomes" id="UP000595197">
    <property type="component" value="Chromosome"/>
</dbReference>
<accession>A0ABX7B6Z8</accession>
<sequence>MIAAVRSFMSNPDLRKVFGKVVEILVKQSLPLRIAAWALGGLMMVMMHPALADEPAELGDIRIEAGTATPAEKGGRSKVRFRIINNSRTGLHLTGISTPVAKNTELVARVGSRETSVLQSIGIRSEETLDLTTSHLHYVLHPLRKALHSGDEFSITLHFTGWSRSTSIHVH</sequence>
<evidence type="ECO:0000313" key="1">
    <source>
        <dbReference type="EMBL" id="QQP89525.1"/>
    </source>
</evidence>
<organism evidence="1 2">
    <name type="scientific">Skermanella cutis</name>
    <dbReference type="NCBI Taxonomy" id="2775420"/>
    <lineage>
        <taxon>Bacteria</taxon>
        <taxon>Pseudomonadati</taxon>
        <taxon>Pseudomonadota</taxon>
        <taxon>Alphaproteobacteria</taxon>
        <taxon>Rhodospirillales</taxon>
        <taxon>Azospirillaceae</taxon>
        <taxon>Skermanella</taxon>
    </lineage>
</organism>
<proteinExistence type="predicted"/>